<name>A0ABN0PBJ6_STASI</name>
<proteinExistence type="predicted"/>
<evidence type="ECO:0008006" key="3">
    <source>
        <dbReference type="Google" id="ProtNLM"/>
    </source>
</evidence>
<gene>
    <name evidence="1" type="ORF">SSIM_09625</name>
</gene>
<sequence>MKQQVIITKSAIGWFNIKDTDHNLLLNIAPDVFKEHFPDVSEDICIACMQLDIGRILELKNKKKVGN</sequence>
<accession>A0ABN0PBJ6</accession>
<protein>
    <recommendedName>
        <fullName evidence="3">Pathogenicity island protein</fullName>
    </recommendedName>
</protein>
<keyword evidence="2" id="KW-1185">Reference proteome</keyword>
<organism evidence="1 2">
    <name type="scientific">Staphylococcus simulans UMC-CNS-990</name>
    <dbReference type="NCBI Taxonomy" id="1405498"/>
    <lineage>
        <taxon>Bacteria</taxon>
        <taxon>Bacillati</taxon>
        <taxon>Bacillota</taxon>
        <taxon>Bacilli</taxon>
        <taxon>Bacillales</taxon>
        <taxon>Staphylococcaceae</taxon>
        <taxon>Staphylococcus</taxon>
    </lineage>
</organism>
<evidence type="ECO:0000313" key="2">
    <source>
        <dbReference type="Proteomes" id="UP000017131"/>
    </source>
</evidence>
<comment type="caution">
    <text evidence="1">The sequence shown here is derived from an EMBL/GenBank/DDBJ whole genome shotgun (WGS) entry which is preliminary data.</text>
</comment>
<reference evidence="1 2" key="1">
    <citation type="journal article" date="2013" name="Genome Announc.">
        <title>Draft Genome Sequence of Staphylococcus simulans UMC-CNS-990, Isolated from a Case of Chronic Bovine Mastitis.</title>
        <authorList>
            <person name="Calcutt M.J."/>
            <person name="Foecking M.F."/>
            <person name="Hsieh H.Y."/>
            <person name="Perry J."/>
            <person name="Stewart G.C."/>
            <person name="Middleton J.R."/>
        </authorList>
    </citation>
    <scope>NUCLEOTIDE SEQUENCE [LARGE SCALE GENOMIC DNA]</scope>
    <source>
        <strain evidence="1 2">UMC-CNS-990</strain>
    </source>
</reference>
<dbReference type="Proteomes" id="UP000017131">
    <property type="component" value="Unassembled WGS sequence"/>
</dbReference>
<dbReference type="EMBL" id="AXDY01000008">
    <property type="protein sequence ID" value="ERS92966.1"/>
    <property type="molecule type" value="Genomic_DNA"/>
</dbReference>
<dbReference type="RefSeq" id="WP_023015900.1">
    <property type="nucleotide sequence ID" value="NZ_AXDY01000008.1"/>
</dbReference>
<evidence type="ECO:0000313" key="1">
    <source>
        <dbReference type="EMBL" id="ERS92966.1"/>
    </source>
</evidence>